<keyword evidence="9 13" id="KW-0413">Isomerase</keyword>
<dbReference type="PROSITE" id="PS51462">
    <property type="entry name" value="NUDIX"/>
    <property type="match status" value="1"/>
</dbReference>
<dbReference type="PANTHER" id="PTHR10885">
    <property type="entry name" value="ISOPENTENYL-DIPHOSPHATE DELTA-ISOMERASE"/>
    <property type="match status" value="1"/>
</dbReference>
<dbReference type="CDD" id="cd02885">
    <property type="entry name" value="NUDIX_IPP_Isomerase"/>
    <property type="match status" value="1"/>
</dbReference>
<evidence type="ECO:0000256" key="6">
    <source>
        <dbReference type="ARBA" id="ARBA00022842"/>
    </source>
</evidence>
<dbReference type="RefSeq" id="WP_163955099.1">
    <property type="nucleotide sequence ID" value="NZ_JAAFZH010000022.1"/>
</dbReference>
<protein>
    <recommendedName>
        <fullName evidence="3 10">Isopentenyl-diphosphate delta-isomerase</fullName>
        <ecNumber evidence="3 10">5.3.3.2</ecNumber>
    </recommendedName>
</protein>
<feature type="active site" evidence="11">
    <location>
        <position position="71"/>
    </location>
</feature>
<dbReference type="Proteomes" id="UP000474175">
    <property type="component" value="Unassembled WGS sequence"/>
</dbReference>
<dbReference type="InterPro" id="IPR000086">
    <property type="entry name" value="NUDIX_hydrolase_dom"/>
</dbReference>
<keyword evidence="6" id="KW-0460">Magnesium</keyword>
<comment type="caution">
    <text evidence="13">The sequence shown here is derived from an EMBL/GenBank/DDBJ whole genome shotgun (WGS) entry which is preliminary data.</text>
</comment>
<evidence type="ECO:0000256" key="3">
    <source>
        <dbReference type="ARBA" id="ARBA00012057"/>
    </source>
</evidence>
<comment type="pathway">
    <text evidence="1">Isoprenoid biosynthesis; dimethylallyl diphosphate biosynthesis; dimethylallyl diphosphate from isopentenyl diphosphate: step 1/1.</text>
</comment>
<evidence type="ECO:0000256" key="2">
    <source>
        <dbReference type="ARBA" id="ARBA00007579"/>
    </source>
</evidence>
<dbReference type="GO" id="GO:0050992">
    <property type="term" value="P:dimethylallyl diphosphate biosynthetic process"/>
    <property type="evidence" value="ECO:0007669"/>
    <property type="project" value="UniProtKB-UniPathway"/>
</dbReference>
<dbReference type="InterPro" id="IPR015797">
    <property type="entry name" value="NUDIX_hydrolase-like_dom_sf"/>
</dbReference>
<dbReference type="PIRSF" id="PIRSF018427">
    <property type="entry name" value="Isopntndiph_ism"/>
    <property type="match status" value="1"/>
</dbReference>
<evidence type="ECO:0000256" key="1">
    <source>
        <dbReference type="ARBA" id="ARBA00004826"/>
    </source>
</evidence>
<evidence type="ECO:0000256" key="7">
    <source>
        <dbReference type="ARBA" id="ARBA00023211"/>
    </source>
</evidence>
<dbReference type="AlphaFoldDB" id="A0A6L9LEF5"/>
<dbReference type="NCBIfam" id="TIGR02150">
    <property type="entry name" value="IPP_isom_1"/>
    <property type="match status" value="1"/>
</dbReference>
<evidence type="ECO:0000313" key="14">
    <source>
        <dbReference type="Proteomes" id="UP000474175"/>
    </source>
</evidence>
<feature type="active site" evidence="11">
    <location>
        <position position="118"/>
    </location>
</feature>
<dbReference type="PANTHER" id="PTHR10885:SF0">
    <property type="entry name" value="ISOPENTENYL-DIPHOSPHATE DELTA-ISOMERASE"/>
    <property type="match status" value="1"/>
</dbReference>
<reference evidence="13 14" key="1">
    <citation type="submission" date="2020-02" db="EMBL/GenBank/DDBJ databases">
        <title>Draft genome sequence of two Spirosoma agri KCTC 52727 and Spirosoma terrae KCTC 52035.</title>
        <authorList>
            <person name="Rojas J."/>
            <person name="Ambika Manirajan B."/>
            <person name="Suarez C."/>
            <person name="Ratering S."/>
            <person name="Schnell S."/>
        </authorList>
    </citation>
    <scope>NUCLEOTIDE SEQUENCE [LARGE SCALE GENOMIC DNA]</scope>
    <source>
        <strain evidence="13 14">KCTC 52035</strain>
    </source>
</reference>
<feature type="domain" description="Nudix hydrolase" evidence="12">
    <location>
        <begin position="34"/>
        <end position="166"/>
    </location>
</feature>
<dbReference type="HAMAP" id="MF_00202">
    <property type="entry name" value="Idi"/>
    <property type="match status" value="1"/>
</dbReference>
<evidence type="ECO:0000256" key="11">
    <source>
        <dbReference type="PIRSR" id="PIRSR018427-1"/>
    </source>
</evidence>
<dbReference type="Gene3D" id="3.90.79.10">
    <property type="entry name" value="Nucleoside Triphosphate Pyrophosphohydrolase"/>
    <property type="match status" value="1"/>
</dbReference>
<dbReference type="Pfam" id="PF00293">
    <property type="entry name" value="NUDIX"/>
    <property type="match status" value="1"/>
</dbReference>
<keyword evidence="4" id="KW-0963">Cytoplasm</keyword>
<accession>A0A6L9LEF5</accession>
<dbReference type="UniPathway" id="UPA00059">
    <property type="reaction ID" value="UER00104"/>
</dbReference>
<dbReference type="NCBIfam" id="NF002995">
    <property type="entry name" value="PRK03759.1"/>
    <property type="match status" value="1"/>
</dbReference>
<dbReference type="GO" id="GO:0046872">
    <property type="term" value="F:metal ion binding"/>
    <property type="evidence" value="ECO:0007669"/>
    <property type="project" value="UniProtKB-KW"/>
</dbReference>
<keyword evidence="8" id="KW-0414">Isoprene biosynthesis</keyword>
<dbReference type="InterPro" id="IPR011876">
    <property type="entry name" value="IsopentenylPP_isomerase_typ1"/>
</dbReference>
<evidence type="ECO:0000256" key="8">
    <source>
        <dbReference type="ARBA" id="ARBA00023229"/>
    </source>
</evidence>
<proteinExistence type="inferred from homology"/>
<comment type="similarity">
    <text evidence="2">Belongs to the IPP isomerase type 1 family.</text>
</comment>
<sequence>MTDTINTSLNLLLVDEQDSVIGTAEKLPAHETGALHRAFSVLIFNNQGDYLLQQRATEKYHSGGLWSNSCCGHPHQPDNTATQAQQRLYEEMGFRTELNPLFSFRYHAELPNGLTEHEIDHVFTGYYQGQIPFNPAEVSAVRWVSPDALAEEIAESPDAFTVWFKILFDRIQGQRFNK</sequence>
<evidence type="ECO:0000313" key="13">
    <source>
        <dbReference type="EMBL" id="NDU98965.1"/>
    </source>
</evidence>
<evidence type="ECO:0000256" key="9">
    <source>
        <dbReference type="ARBA" id="ARBA00023235"/>
    </source>
</evidence>
<keyword evidence="7" id="KW-0464">Manganese</keyword>
<evidence type="ECO:0000259" key="12">
    <source>
        <dbReference type="PROSITE" id="PS51462"/>
    </source>
</evidence>
<dbReference type="GO" id="GO:0004452">
    <property type="term" value="F:isopentenyl-diphosphate delta-isomerase activity"/>
    <property type="evidence" value="ECO:0007669"/>
    <property type="project" value="UniProtKB-UniRule"/>
</dbReference>
<dbReference type="GO" id="GO:0005737">
    <property type="term" value="C:cytoplasm"/>
    <property type="evidence" value="ECO:0007669"/>
    <property type="project" value="TreeGrafter"/>
</dbReference>
<name>A0A6L9LEF5_9BACT</name>
<dbReference type="InterPro" id="IPR056375">
    <property type="entry name" value="Idi_bact"/>
</dbReference>
<evidence type="ECO:0000256" key="10">
    <source>
        <dbReference type="NCBIfam" id="TIGR02150"/>
    </source>
</evidence>
<dbReference type="EC" id="5.3.3.2" evidence="3 10"/>
<organism evidence="13 14">
    <name type="scientific">Spirosoma terrae</name>
    <dbReference type="NCBI Taxonomy" id="1968276"/>
    <lineage>
        <taxon>Bacteria</taxon>
        <taxon>Pseudomonadati</taxon>
        <taxon>Bacteroidota</taxon>
        <taxon>Cytophagia</taxon>
        <taxon>Cytophagales</taxon>
        <taxon>Cytophagaceae</taxon>
        <taxon>Spirosoma</taxon>
    </lineage>
</organism>
<dbReference type="GO" id="GO:0009240">
    <property type="term" value="P:isopentenyl diphosphate biosynthetic process"/>
    <property type="evidence" value="ECO:0007669"/>
    <property type="project" value="TreeGrafter"/>
</dbReference>
<dbReference type="SUPFAM" id="SSF55811">
    <property type="entry name" value="Nudix"/>
    <property type="match status" value="1"/>
</dbReference>
<evidence type="ECO:0000256" key="5">
    <source>
        <dbReference type="ARBA" id="ARBA00022723"/>
    </source>
</evidence>
<keyword evidence="5" id="KW-0479">Metal-binding</keyword>
<keyword evidence="14" id="KW-1185">Reference proteome</keyword>
<dbReference type="EMBL" id="JAAFZH010000022">
    <property type="protein sequence ID" value="NDU98965.1"/>
    <property type="molecule type" value="Genomic_DNA"/>
</dbReference>
<evidence type="ECO:0000256" key="4">
    <source>
        <dbReference type="ARBA" id="ARBA00022490"/>
    </source>
</evidence>
<gene>
    <name evidence="13" type="primary">idi</name>
    <name evidence="13" type="ORF">GK108_29060</name>
</gene>